<feature type="region of interest" description="Disordered" evidence="1">
    <location>
        <begin position="227"/>
        <end position="273"/>
    </location>
</feature>
<organism evidence="2 3">
    <name type="scientific">Prorocentrum cordatum</name>
    <dbReference type="NCBI Taxonomy" id="2364126"/>
    <lineage>
        <taxon>Eukaryota</taxon>
        <taxon>Sar</taxon>
        <taxon>Alveolata</taxon>
        <taxon>Dinophyceae</taxon>
        <taxon>Prorocentrales</taxon>
        <taxon>Prorocentraceae</taxon>
        <taxon>Prorocentrum</taxon>
    </lineage>
</organism>
<keyword evidence="3" id="KW-1185">Reference proteome</keyword>
<evidence type="ECO:0000313" key="2">
    <source>
        <dbReference type="EMBL" id="CAK0903141.1"/>
    </source>
</evidence>
<proteinExistence type="predicted"/>
<feature type="region of interest" description="Disordered" evidence="1">
    <location>
        <begin position="817"/>
        <end position="864"/>
    </location>
</feature>
<evidence type="ECO:0000256" key="1">
    <source>
        <dbReference type="SAM" id="MobiDB-lite"/>
    </source>
</evidence>
<dbReference type="Proteomes" id="UP001189429">
    <property type="component" value="Unassembled WGS sequence"/>
</dbReference>
<name>A0ABN9XWU5_9DINO</name>
<evidence type="ECO:0000313" key="3">
    <source>
        <dbReference type="Proteomes" id="UP001189429"/>
    </source>
</evidence>
<gene>
    <name evidence="2" type="ORF">PCOR1329_LOCUS79526</name>
</gene>
<feature type="compositionally biased region" description="Gly residues" evidence="1">
    <location>
        <begin position="236"/>
        <end position="247"/>
    </location>
</feature>
<feature type="region of interest" description="Disordered" evidence="1">
    <location>
        <begin position="1"/>
        <end position="30"/>
    </location>
</feature>
<dbReference type="Pfam" id="PF20717">
    <property type="entry name" value="DUF6829"/>
    <property type="match status" value="1"/>
</dbReference>
<feature type="non-terminal residue" evidence="2">
    <location>
        <position position="1"/>
    </location>
</feature>
<sequence>LSGGTGRSRLKPQRFPRPASARPRARATAVVGRPASFLGPRFSASILGATPMGASESVPICAAGMSPVVPSEEVEVPLPMVLGGLKHPASPEVVKVTSLRHPLGIKRQPSQRSAPGCLEASACWSGSGSQAVPEGQRGAGCVEGGGAPEGEGASESVPICAAGMSPVVPSEEVEVPLPMVLGGLKHPASPEVVKVTSLRHPLGIKRQPSQRSAPGCLEASACWSGSGSQAVPEGQRGAGCVEGGGAPEGEDKEDASGKPDAVDPPSAEVPHQRRGSLYVRRRLLVPQHALAAVKTPKGRFCCVSGSGMMLKNLMQGRKTDWKRARRAASQICRPDYSCRDFYEDIVHAFPELDLYLAGDTTSGRGGEDEYQRTLGAMFSFFWLMRLPLDGSESFCYGLDESWKPRECPPDSSLEAQEEWAKRKAFHTDAEWASLHSLLVDAGLLASDDEVSSNVGRQKSFLVASSKQRDDLARRHNTERILAMLVLTAIHDIMKTVSLLPTVSQKHGPFRGYQVGEVINDHDAALAYVLEFYPSLLPSFAGLPQEQRETIKFTQSKMEYNMGWLVQAEAPPGALLRKFKQVVSAGQAKPEDVAFYFTHWFTDLAGAEPHPQEGCEKFVLRFPKAVLNQFLLSFSIIQSIGLPWTTETRVLEDYLVWRWDNHQPPLGPAPHGAGAIAKMRLVTMSQGDSLRVLSCFDCLPPADRAVLSKELSLAGCRGQAFWREGCHHGGAFVSEGPAILVYYAPALMQKAGREDPLGAMRLLAEVFRQARNIWPLTAAAADDTVTVRIDTLKELYVSDIRRSQAAWVIEKMSSRDGAVRSVPGAEPCRDHASQRVLRFSSEPPAQYEPPKTEGSSRSTACTDSS</sequence>
<accession>A0ABN9XWU5</accession>
<feature type="compositionally biased region" description="Low complexity" evidence="1">
    <location>
        <begin position="16"/>
        <end position="30"/>
    </location>
</feature>
<protein>
    <submittedName>
        <fullName evidence="2">Uncharacterized protein</fullName>
    </submittedName>
</protein>
<feature type="compositionally biased region" description="Polar residues" evidence="1">
    <location>
        <begin position="852"/>
        <end position="864"/>
    </location>
</feature>
<dbReference type="InterPro" id="IPR049232">
    <property type="entry name" value="DUF6829"/>
</dbReference>
<reference evidence="2" key="1">
    <citation type="submission" date="2023-10" db="EMBL/GenBank/DDBJ databases">
        <authorList>
            <person name="Chen Y."/>
            <person name="Shah S."/>
            <person name="Dougan E. K."/>
            <person name="Thang M."/>
            <person name="Chan C."/>
        </authorList>
    </citation>
    <scope>NUCLEOTIDE SEQUENCE [LARGE SCALE GENOMIC DNA]</scope>
</reference>
<comment type="caution">
    <text evidence="2">The sequence shown here is derived from an EMBL/GenBank/DDBJ whole genome shotgun (WGS) entry which is preliminary data.</text>
</comment>
<dbReference type="EMBL" id="CAUYUJ010021171">
    <property type="protein sequence ID" value="CAK0903141.1"/>
    <property type="molecule type" value="Genomic_DNA"/>
</dbReference>